<dbReference type="AlphaFoldDB" id="A0A4Q4STW6"/>
<evidence type="ECO:0000313" key="1">
    <source>
        <dbReference type="EMBL" id="RYO80736.1"/>
    </source>
</evidence>
<organism evidence="1 2">
    <name type="scientific">Monosporascus ibericus</name>
    <dbReference type="NCBI Taxonomy" id="155417"/>
    <lineage>
        <taxon>Eukaryota</taxon>
        <taxon>Fungi</taxon>
        <taxon>Dikarya</taxon>
        <taxon>Ascomycota</taxon>
        <taxon>Pezizomycotina</taxon>
        <taxon>Sordariomycetes</taxon>
        <taxon>Xylariomycetidae</taxon>
        <taxon>Xylariales</taxon>
        <taxon>Xylariales incertae sedis</taxon>
        <taxon>Monosporascus</taxon>
    </lineage>
</organism>
<reference evidence="1 2" key="1">
    <citation type="submission" date="2018-06" db="EMBL/GenBank/DDBJ databases">
        <title>Complete Genomes of Monosporascus.</title>
        <authorList>
            <person name="Robinson A.J."/>
            <person name="Natvig D.O."/>
        </authorList>
    </citation>
    <scope>NUCLEOTIDE SEQUENCE [LARGE SCALE GENOMIC DNA]</scope>
    <source>
        <strain evidence="1 2">CBS 110550</strain>
    </source>
</reference>
<keyword evidence="2" id="KW-1185">Reference proteome</keyword>
<evidence type="ECO:0000313" key="2">
    <source>
        <dbReference type="Proteomes" id="UP000293360"/>
    </source>
</evidence>
<gene>
    <name evidence="1" type="ORF">DL764_009858</name>
</gene>
<protein>
    <submittedName>
        <fullName evidence="1">Uncharacterized protein</fullName>
    </submittedName>
</protein>
<comment type="caution">
    <text evidence="1">The sequence shown here is derived from an EMBL/GenBank/DDBJ whole genome shotgun (WGS) entry which is preliminary data.</text>
</comment>
<dbReference type="Proteomes" id="UP000293360">
    <property type="component" value="Unassembled WGS sequence"/>
</dbReference>
<accession>A0A4Q4STW6</accession>
<dbReference type="EMBL" id="QJNU01001033">
    <property type="protein sequence ID" value="RYO80736.1"/>
    <property type="molecule type" value="Genomic_DNA"/>
</dbReference>
<name>A0A4Q4STW6_9PEZI</name>
<proteinExistence type="predicted"/>
<sequence length="74" mass="8125">MLRPQQEAASNDSGVTVVNTFLADLTDGELIPTQPILPLGFLGRVKTTRYQGGDYLGAFENIERLLPQLLPQLI</sequence>